<evidence type="ECO:0000313" key="3">
    <source>
        <dbReference type="EMBL" id="CAI6355928.1"/>
    </source>
</evidence>
<dbReference type="EMBL" id="CARXXK010000002">
    <property type="protein sequence ID" value="CAI6355928.1"/>
    <property type="molecule type" value="Genomic_DNA"/>
</dbReference>
<dbReference type="SUPFAM" id="SSF57756">
    <property type="entry name" value="Retrovirus zinc finger-like domains"/>
    <property type="match status" value="1"/>
</dbReference>
<evidence type="ECO:0000313" key="4">
    <source>
        <dbReference type="Proteomes" id="UP001160148"/>
    </source>
</evidence>
<keyword evidence="1" id="KW-0863">Zinc-finger</keyword>
<feature type="domain" description="CCHC-type" evidence="2">
    <location>
        <begin position="434"/>
        <end position="449"/>
    </location>
</feature>
<dbReference type="InterPro" id="IPR036875">
    <property type="entry name" value="Znf_CCHC_sf"/>
</dbReference>
<reference evidence="3 4" key="1">
    <citation type="submission" date="2023-01" db="EMBL/GenBank/DDBJ databases">
        <authorList>
            <person name="Whitehead M."/>
        </authorList>
    </citation>
    <scope>NUCLEOTIDE SEQUENCE [LARGE SCALE GENOMIC DNA]</scope>
</reference>
<accession>A0AAV0WJH1</accession>
<organism evidence="3 4">
    <name type="scientific">Macrosiphum euphorbiae</name>
    <name type="common">potato aphid</name>
    <dbReference type="NCBI Taxonomy" id="13131"/>
    <lineage>
        <taxon>Eukaryota</taxon>
        <taxon>Metazoa</taxon>
        <taxon>Ecdysozoa</taxon>
        <taxon>Arthropoda</taxon>
        <taxon>Hexapoda</taxon>
        <taxon>Insecta</taxon>
        <taxon>Pterygota</taxon>
        <taxon>Neoptera</taxon>
        <taxon>Paraneoptera</taxon>
        <taxon>Hemiptera</taxon>
        <taxon>Sternorrhyncha</taxon>
        <taxon>Aphidomorpha</taxon>
        <taxon>Aphidoidea</taxon>
        <taxon>Aphididae</taxon>
        <taxon>Macrosiphini</taxon>
        <taxon>Macrosiphum</taxon>
    </lineage>
</organism>
<evidence type="ECO:0000259" key="2">
    <source>
        <dbReference type="PROSITE" id="PS50158"/>
    </source>
</evidence>
<keyword evidence="4" id="KW-1185">Reference proteome</keyword>
<sequence length="481" mass="54109">MRHDCLVKRITGGLREKRFEVETEHLYKLHGGNMKPDIVATISDETRGRISVICDVQVVSGSDPVTWHSNKIDKYNDRADLKTAIRTRHLSTEVQTVDTITHQLDEILISNNRLGRASYKVLGKFEEQRDELRSLHSHINDLHCDLGAQREKITQCLNEKENVMAELAALHTIGISVPESSAMPPRLIPPPVEYVDVDEDCIMVVSPSGASYAATAAVKNIARKNRKKREEFPQLETPKTRIPFGSAAPIKSRLGTRKTSNSGKQKAVVARQMNIARTARVCPRFEVNTDSDGWIEPRKSVEQKLPNPKVRTVRTKNGGLVLFPEDADTAAALRRTGNLVERAPRLPRVIIKYVDRLLDKEEIPWALGKNPALGISDLEQERIRPLFMLGPRAGHTVHWVIEVTPDTLKKIEGKSAYLGMTKCKMKLYDTVTQCYNCQGFGHTAQKCREDKPRCKQCSERHDSRSCTAQTTKVPQLSQCEA</sequence>
<evidence type="ECO:0000256" key="1">
    <source>
        <dbReference type="PROSITE-ProRule" id="PRU00047"/>
    </source>
</evidence>
<dbReference type="GO" id="GO:0008270">
    <property type="term" value="F:zinc ion binding"/>
    <property type="evidence" value="ECO:0007669"/>
    <property type="project" value="UniProtKB-KW"/>
</dbReference>
<gene>
    <name evidence="3" type="ORF">MEUPH1_LOCUS11726</name>
</gene>
<dbReference type="InterPro" id="IPR001878">
    <property type="entry name" value="Znf_CCHC"/>
</dbReference>
<comment type="caution">
    <text evidence="3">The sequence shown here is derived from an EMBL/GenBank/DDBJ whole genome shotgun (WGS) entry which is preliminary data.</text>
</comment>
<dbReference type="PROSITE" id="PS50158">
    <property type="entry name" value="ZF_CCHC"/>
    <property type="match status" value="1"/>
</dbReference>
<keyword evidence="1" id="KW-0862">Zinc</keyword>
<dbReference type="GO" id="GO:0003676">
    <property type="term" value="F:nucleic acid binding"/>
    <property type="evidence" value="ECO:0007669"/>
    <property type="project" value="InterPro"/>
</dbReference>
<name>A0AAV0WJH1_9HEMI</name>
<proteinExistence type="predicted"/>
<keyword evidence="1" id="KW-0479">Metal-binding</keyword>
<dbReference type="AlphaFoldDB" id="A0AAV0WJH1"/>
<dbReference type="Proteomes" id="UP001160148">
    <property type="component" value="Unassembled WGS sequence"/>
</dbReference>
<dbReference type="Gene3D" id="4.10.60.10">
    <property type="entry name" value="Zinc finger, CCHC-type"/>
    <property type="match status" value="1"/>
</dbReference>
<protein>
    <recommendedName>
        <fullName evidence="2">CCHC-type domain-containing protein</fullName>
    </recommendedName>
</protein>